<reference evidence="3 4" key="1">
    <citation type="submission" date="2019-03" db="EMBL/GenBank/DDBJ databases">
        <title>Rhizobium sp. nov., an bacterium isolated from biocrust in Mu Us Desert.</title>
        <authorList>
            <person name="Lixiong L."/>
        </authorList>
    </citation>
    <scope>NUCLEOTIDE SEQUENCE [LARGE SCALE GENOMIC DNA]</scope>
    <source>
        <strain evidence="3 4">SPY-1</strain>
    </source>
</reference>
<dbReference type="RefSeq" id="WP_133314558.1">
    <property type="nucleotide sequence ID" value="NZ_SMTL01000001.1"/>
</dbReference>
<keyword evidence="4" id="KW-1185">Reference proteome</keyword>
<evidence type="ECO:0000313" key="4">
    <source>
        <dbReference type="Proteomes" id="UP000295238"/>
    </source>
</evidence>
<feature type="domain" description="Calcineurin-like phosphoesterase" evidence="2">
    <location>
        <begin position="1"/>
        <end position="184"/>
    </location>
</feature>
<dbReference type="PANTHER" id="PTHR42850:SF2">
    <property type="entry name" value="BLL5683 PROTEIN"/>
    <property type="match status" value="1"/>
</dbReference>
<dbReference type="PANTHER" id="PTHR42850">
    <property type="entry name" value="METALLOPHOSPHOESTERASE"/>
    <property type="match status" value="1"/>
</dbReference>
<organism evidence="3 4">
    <name type="scientific">Rhizobium deserti</name>
    <dbReference type="NCBI Taxonomy" id="2547961"/>
    <lineage>
        <taxon>Bacteria</taxon>
        <taxon>Pseudomonadati</taxon>
        <taxon>Pseudomonadota</taxon>
        <taxon>Alphaproteobacteria</taxon>
        <taxon>Hyphomicrobiales</taxon>
        <taxon>Rhizobiaceae</taxon>
        <taxon>Rhizobium/Agrobacterium group</taxon>
        <taxon>Rhizobium</taxon>
    </lineage>
</organism>
<dbReference type="GO" id="GO:0016791">
    <property type="term" value="F:phosphatase activity"/>
    <property type="evidence" value="ECO:0007669"/>
    <property type="project" value="TreeGrafter"/>
</dbReference>
<dbReference type="Pfam" id="PF12850">
    <property type="entry name" value="Metallophos_2"/>
    <property type="match status" value="1"/>
</dbReference>
<dbReference type="InterPro" id="IPR024654">
    <property type="entry name" value="Calcineurin-like_PHP_lpxH"/>
</dbReference>
<dbReference type="Gene3D" id="3.60.21.10">
    <property type="match status" value="1"/>
</dbReference>
<evidence type="ECO:0000259" key="2">
    <source>
        <dbReference type="Pfam" id="PF12850"/>
    </source>
</evidence>
<dbReference type="PIRSF" id="PIRSF000883">
    <property type="entry name" value="Pesterase_MJ0912"/>
    <property type="match status" value="1"/>
</dbReference>
<dbReference type="CDD" id="cd00838">
    <property type="entry name" value="MPP_superfamily"/>
    <property type="match status" value="1"/>
</dbReference>
<dbReference type="InterPro" id="IPR011152">
    <property type="entry name" value="Pesterase_MJ0912"/>
</dbReference>
<protein>
    <submittedName>
        <fullName evidence="3">Metallophosphoesterase</fullName>
    </submittedName>
</protein>
<accession>A0A4R5UMU5</accession>
<proteinExistence type="inferred from homology"/>
<evidence type="ECO:0000256" key="1">
    <source>
        <dbReference type="ARBA" id="ARBA00008950"/>
    </source>
</evidence>
<gene>
    <name evidence="3" type="ORF">E2F50_02955</name>
</gene>
<dbReference type="AlphaFoldDB" id="A0A4R5UMU5"/>
<dbReference type="EMBL" id="SMTL01000001">
    <property type="protein sequence ID" value="TDK39109.1"/>
    <property type="molecule type" value="Genomic_DNA"/>
</dbReference>
<name>A0A4R5UMU5_9HYPH</name>
<sequence>MRLAVIADVHGNCAALQAVLEDIAMLGIREIVNLGDCFSGPLEADRTADLMILLDAAGTMTVRGNHDRHLLETAPHAMGASDAHAHGQLAPRHLQWLRSLPFSAIYRDEVYLCHATPQADDVYWLEQISADGQVCLNSVEEIERRAAGIEQALILCAHTHIPRAVQLADGRLIVNPGSVGCPAYEDDAPCFRKVETGHAMASHAVLEKSEKGWVPQFRNVAYDHMAMSRLAQKNGRADWASALATGRI</sequence>
<dbReference type="InterPro" id="IPR050126">
    <property type="entry name" value="Ap4A_hydrolase"/>
</dbReference>
<dbReference type="OrthoDB" id="9813918at2"/>
<comment type="caution">
    <text evidence="3">The sequence shown here is derived from an EMBL/GenBank/DDBJ whole genome shotgun (WGS) entry which is preliminary data.</text>
</comment>
<dbReference type="GO" id="GO:0005737">
    <property type="term" value="C:cytoplasm"/>
    <property type="evidence" value="ECO:0007669"/>
    <property type="project" value="TreeGrafter"/>
</dbReference>
<dbReference type="InterPro" id="IPR029052">
    <property type="entry name" value="Metallo-depent_PP-like"/>
</dbReference>
<comment type="similarity">
    <text evidence="1">Belongs to the metallophosphoesterase superfamily. YfcE family.</text>
</comment>
<dbReference type="SUPFAM" id="SSF56300">
    <property type="entry name" value="Metallo-dependent phosphatases"/>
    <property type="match status" value="1"/>
</dbReference>
<evidence type="ECO:0000313" key="3">
    <source>
        <dbReference type="EMBL" id="TDK39109.1"/>
    </source>
</evidence>
<dbReference type="Proteomes" id="UP000295238">
    <property type="component" value="Unassembled WGS sequence"/>
</dbReference>